<feature type="domain" description="HTH rpiR-type" evidence="4">
    <location>
        <begin position="2"/>
        <end position="78"/>
    </location>
</feature>
<evidence type="ECO:0000313" key="7">
    <source>
        <dbReference type="Proteomes" id="UP001516662"/>
    </source>
</evidence>
<accession>A0ABR9QL75</accession>
<dbReference type="Pfam" id="PF01380">
    <property type="entry name" value="SIS"/>
    <property type="match status" value="1"/>
</dbReference>
<reference evidence="6 7" key="1">
    <citation type="submission" date="2020-10" db="EMBL/GenBank/DDBJ databases">
        <title>Bacillus sp. HD4P25, an endophyte from a halophyte.</title>
        <authorList>
            <person name="Sun J.-Q."/>
        </authorList>
    </citation>
    <scope>NUCLEOTIDE SEQUENCE [LARGE SCALE GENOMIC DNA]</scope>
    <source>
        <strain evidence="6 7">YIM 93174</strain>
    </source>
</reference>
<organism evidence="6 7">
    <name type="scientific">Litchfieldia luteola</name>
    <dbReference type="NCBI Taxonomy" id="682179"/>
    <lineage>
        <taxon>Bacteria</taxon>
        <taxon>Bacillati</taxon>
        <taxon>Bacillota</taxon>
        <taxon>Bacilli</taxon>
        <taxon>Bacillales</taxon>
        <taxon>Bacillaceae</taxon>
        <taxon>Litchfieldia</taxon>
    </lineage>
</organism>
<dbReference type="Pfam" id="PF01418">
    <property type="entry name" value="HTH_6"/>
    <property type="match status" value="1"/>
</dbReference>
<dbReference type="SUPFAM" id="SSF46689">
    <property type="entry name" value="Homeodomain-like"/>
    <property type="match status" value="1"/>
</dbReference>
<evidence type="ECO:0000259" key="5">
    <source>
        <dbReference type="PROSITE" id="PS51464"/>
    </source>
</evidence>
<dbReference type="Proteomes" id="UP001516662">
    <property type="component" value="Unassembled WGS sequence"/>
</dbReference>
<dbReference type="PANTHER" id="PTHR30514">
    <property type="entry name" value="GLUCOKINASE"/>
    <property type="match status" value="1"/>
</dbReference>
<dbReference type="PROSITE" id="PS51071">
    <property type="entry name" value="HTH_RPIR"/>
    <property type="match status" value="1"/>
</dbReference>
<keyword evidence="2" id="KW-0238">DNA-binding</keyword>
<dbReference type="InterPro" id="IPR009057">
    <property type="entry name" value="Homeodomain-like_sf"/>
</dbReference>
<dbReference type="PROSITE" id="PS51464">
    <property type="entry name" value="SIS"/>
    <property type="match status" value="1"/>
</dbReference>
<keyword evidence="7" id="KW-1185">Reference proteome</keyword>
<proteinExistence type="predicted"/>
<protein>
    <submittedName>
        <fullName evidence="6">MurR/RpiR family transcriptional regulator</fullName>
    </submittedName>
</protein>
<dbReference type="Gene3D" id="3.40.50.10490">
    <property type="entry name" value="Glucose-6-phosphate isomerase like protein, domain 1"/>
    <property type="match status" value="1"/>
</dbReference>
<name>A0ABR9QL75_9BACI</name>
<evidence type="ECO:0000313" key="6">
    <source>
        <dbReference type="EMBL" id="MBE4909258.1"/>
    </source>
</evidence>
<evidence type="ECO:0000256" key="2">
    <source>
        <dbReference type="ARBA" id="ARBA00023125"/>
    </source>
</evidence>
<dbReference type="InterPro" id="IPR036388">
    <property type="entry name" value="WH-like_DNA-bd_sf"/>
</dbReference>
<dbReference type="RefSeq" id="WP_193537700.1">
    <property type="nucleotide sequence ID" value="NZ_JADCLJ010000021.1"/>
</dbReference>
<evidence type="ECO:0000256" key="1">
    <source>
        <dbReference type="ARBA" id="ARBA00023015"/>
    </source>
</evidence>
<sequence length="302" mass="34198">MEQYKDRIRKKYNEFTKRQKVVAKYFIDFPKEVAFQTAKQIGQACGASETTVIRLCYILEYSGFSELQKEIQSSLLEDTSSTNPIENFREMSHTLKDTNLIQYVIEQDNAYVKATLEDIDFKQYQMAVEKLINADNRIVLGFRSSYGPASWFMFALNIVVGNTTQYRGEIEDSNYLLSRVSKDTVVVAISFPRYVRETLSFVKAAKEKGACIIAITDDRLSPIGQYADILFRVIAPTPIPLKGITPTFSLLNLLVTSIAASDNPIVHKHMAGYDQHSSENYVFAIKGTKDVEVNLTEDEVSS</sequence>
<dbReference type="PANTHER" id="PTHR30514:SF18">
    <property type="entry name" value="RPIR-FAMILY TRANSCRIPTIONAL REGULATOR"/>
    <property type="match status" value="1"/>
</dbReference>
<dbReference type="SUPFAM" id="SSF53697">
    <property type="entry name" value="SIS domain"/>
    <property type="match status" value="1"/>
</dbReference>
<dbReference type="InterPro" id="IPR000281">
    <property type="entry name" value="HTH_RpiR"/>
</dbReference>
<gene>
    <name evidence="6" type="ORF">IMZ08_14420</name>
</gene>
<keyword evidence="1" id="KW-0805">Transcription regulation</keyword>
<comment type="caution">
    <text evidence="6">The sequence shown here is derived from an EMBL/GenBank/DDBJ whole genome shotgun (WGS) entry which is preliminary data.</text>
</comment>
<dbReference type="Gene3D" id="1.10.10.10">
    <property type="entry name" value="Winged helix-like DNA-binding domain superfamily/Winged helix DNA-binding domain"/>
    <property type="match status" value="1"/>
</dbReference>
<dbReference type="EMBL" id="JADCLJ010000021">
    <property type="protein sequence ID" value="MBE4909258.1"/>
    <property type="molecule type" value="Genomic_DNA"/>
</dbReference>
<evidence type="ECO:0000256" key="3">
    <source>
        <dbReference type="ARBA" id="ARBA00023163"/>
    </source>
</evidence>
<dbReference type="InterPro" id="IPR046348">
    <property type="entry name" value="SIS_dom_sf"/>
</dbReference>
<keyword evidence="3" id="KW-0804">Transcription</keyword>
<dbReference type="InterPro" id="IPR047640">
    <property type="entry name" value="RpiR-like"/>
</dbReference>
<evidence type="ECO:0000259" key="4">
    <source>
        <dbReference type="PROSITE" id="PS51071"/>
    </source>
</evidence>
<dbReference type="InterPro" id="IPR035472">
    <property type="entry name" value="RpiR-like_SIS"/>
</dbReference>
<dbReference type="CDD" id="cd05013">
    <property type="entry name" value="SIS_RpiR"/>
    <property type="match status" value="1"/>
</dbReference>
<feature type="domain" description="SIS" evidence="5">
    <location>
        <begin position="127"/>
        <end position="264"/>
    </location>
</feature>
<dbReference type="InterPro" id="IPR001347">
    <property type="entry name" value="SIS_dom"/>
</dbReference>